<dbReference type="PANTHER" id="PTHR30244">
    <property type="entry name" value="TRANSAMINASE"/>
    <property type="match status" value="1"/>
</dbReference>
<dbReference type="EMBL" id="UINC01168004">
    <property type="protein sequence ID" value="SVD70805.1"/>
    <property type="molecule type" value="Genomic_DNA"/>
</dbReference>
<dbReference type="InterPro" id="IPR015421">
    <property type="entry name" value="PyrdxlP-dep_Trfase_major"/>
</dbReference>
<dbReference type="InterPro" id="IPR015424">
    <property type="entry name" value="PyrdxlP-dep_Trfase"/>
</dbReference>
<dbReference type="GO" id="GO:0000271">
    <property type="term" value="P:polysaccharide biosynthetic process"/>
    <property type="evidence" value="ECO:0007669"/>
    <property type="project" value="TreeGrafter"/>
</dbReference>
<dbReference type="Gene3D" id="3.40.640.10">
    <property type="entry name" value="Type I PLP-dependent aspartate aminotransferase-like (Major domain)"/>
    <property type="match status" value="1"/>
</dbReference>
<dbReference type="SUPFAM" id="SSF53383">
    <property type="entry name" value="PLP-dependent transferases"/>
    <property type="match status" value="1"/>
</dbReference>
<organism evidence="1">
    <name type="scientific">marine metagenome</name>
    <dbReference type="NCBI Taxonomy" id="408172"/>
    <lineage>
        <taxon>unclassified sequences</taxon>
        <taxon>metagenomes</taxon>
        <taxon>ecological metagenomes</taxon>
    </lineage>
</organism>
<accession>A0A382XJM1</accession>
<dbReference type="InterPro" id="IPR000653">
    <property type="entry name" value="DegT/StrS_aminotransferase"/>
</dbReference>
<dbReference type="GO" id="GO:0008483">
    <property type="term" value="F:transaminase activity"/>
    <property type="evidence" value="ECO:0007669"/>
    <property type="project" value="TreeGrafter"/>
</dbReference>
<dbReference type="PANTHER" id="PTHR30244:SF34">
    <property type="entry name" value="DTDP-4-AMINO-4,6-DIDEOXYGALACTOSE TRANSAMINASE"/>
    <property type="match status" value="1"/>
</dbReference>
<evidence type="ECO:0008006" key="2">
    <source>
        <dbReference type="Google" id="ProtNLM"/>
    </source>
</evidence>
<gene>
    <name evidence="1" type="ORF">METZ01_LOCUS423659</name>
</gene>
<reference evidence="1" key="1">
    <citation type="submission" date="2018-05" db="EMBL/GenBank/DDBJ databases">
        <authorList>
            <person name="Lanie J.A."/>
            <person name="Ng W.-L."/>
            <person name="Kazmierczak K.M."/>
            <person name="Andrzejewski T.M."/>
            <person name="Davidsen T.M."/>
            <person name="Wayne K.J."/>
            <person name="Tettelin H."/>
            <person name="Glass J.I."/>
            <person name="Rusch D."/>
            <person name="Podicherti R."/>
            <person name="Tsui H.-C.T."/>
            <person name="Winkler M.E."/>
        </authorList>
    </citation>
    <scope>NUCLEOTIDE SEQUENCE</scope>
</reference>
<dbReference type="AlphaFoldDB" id="A0A382XJM1"/>
<dbReference type="Pfam" id="PF01041">
    <property type="entry name" value="DegT_DnrJ_EryC1"/>
    <property type="match status" value="1"/>
</dbReference>
<sequence>MRNNILREDLDAVIKHLKQDDPILTNGPNVRAFEKEWSDWLGVKYSVFVNSGSSANLLTMAVLKIRYPEGGDVIVPTLTWTSDISSVLQNGFTPVFVDTDPHSLAMNSKEVL</sequence>
<protein>
    <recommendedName>
        <fullName evidence="2">DegT/DnrJ/EryC1/StrS aminotransferase family protein</fullName>
    </recommendedName>
</protein>
<feature type="non-terminal residue" evidence="1">
    <location>
        <position position="112"/>
    </location>
</feature>
<name>A0A382XJM1_9ZZZZ</name>
<proteinExistence type="predicted"/>
<evidence type="ECO:0000313" key="1">
    <source>
        <dbReference type="EMBL" id="SVD70805.1"/>
    </source>
</evidence>
<dbReference type="GO" id="GO:0030170">
    <property type="term" value="F:pyridoxal phosphate binding"/>
    <property type="evidence" value="ECO:0007669"/>
    <property type="project" value="TreeGrafter"/>
</dbReference>